<keyword evidence="7" id="KW-0862">Zinc</keyword>
<reference evidence="11" key="1">
    <citation type="submission" date="2021-03" db="EMBL/GenBank/DDBJ databases">
        <authorList>
            <person name="Bekaert M."/>
        </authorList>
    </citation>
    <scope>NUCLEOTIDE SEQUENCE</scope>
</reference>
<evidence type="ECO:0000256" key="3">
    <source>
        <dbReference type="ARBA" id="ARBA00022723"/>
    </source>
</evidence>
<keyword evidence="2" id="KW-0597">Phosphoprotein</keyword>
<dbReference type="GO" id="GO:0005770">
    <property type="term" value="C:late endosome"/>
    <property type="evidence" value="ECO:0007669"/>
    <property type="project" value="UniProtKB-SubCell"/>
</dbReference>
<evidence type="ECO:0000259" key="10">
    <source>
        <dbReference type="PROSITE" id="PS50826"/>
    </source>
</evidence>
<dbReference type="InterPro" id="IPR037213">
    <property type="entry name" value="Run_dom_sf"/>
</dbReference>
<dbReference type="EMBL" id="CAJPWZ010002695">
    <property type="protein sequence ID" value="CAG2243220.1"/>
    <property type="molecule type" value="Genomic_DNA"/>
</dbReference>
<dbReference type="PANTHER" id="PTHR12326:SF12">
    <property type="entry name" value="PLECKSTRIN HOMOLOGY AND RUN DOMAIN CONTAINING M1"/>
    <property type="match status" value="1"/>
</dbReference>
<dbReference type="InterPro" id="IPR047326">
    <property type="entry name" value="RUN_PLEKHM1"/>
</dbReference>
<accession>A0A8S3UPX5</accession>
<dbReference type="InterPro" id="IPR025258">
    <property type="entry name" value="RH_dom"/>
</dbReference>
<feature type="region of interest" description="Disordered" evidence="9">
    <location>
        <begin position="955"/>
        <end position="979"/>
    </location>
</feature>
<dbReference type="SMART" id="SM00593">
    <property type="entry name" value="RUN"/>
    <property type="match status" value="1"/>
</dbReference>
<gene>
    <name evidence="11" type="ORF">MEDL_55348</name>
</gene>
<dbReference type="PROSITE" id="PS50826">
    <property type="entry name" value="RUN"/>
    <property type="match status" value="1"/>
</dbReference>
<dbReference type="PANTHER" id="PTHR12326">
    <property type="entry name" value="PLECKSTRIN HOMOLOGY DOMAIN CONTAINING PROTEIN"/>
    <property type="match status" value="1"/>
</dbReference>
<proteinExistence type="predicted"/>
<protein>
    <submittedName>
        <fullName evidence="11">PLEKHM1</fullName>
    </submittedName>
</protein>
<evidence type="ECO:0000256" key="6">
    <source>
        <dbReference type="ARBA" id="ARBA00022771"/>
    </source>
</evidence>
<comment type="subcellular location">
    <subcellularLocation>
        <location evidence="1">Late endosome</location>
    </subcellularLocation>
</comment>
<feature type="domain" description="RUN" evidence="10">
    <location>
        <begin position="50"/>
        <end position="191"/>
    </location>
</feature>
<dbReference type="Proteomes" id="UP000683360">
    <property type="component" value="Unassembled WGS sequence"/>
</dbReference>
<keyword evidence="3" id="KW-0479">Metal-binding</keyword>
<feature type="compositionally biased region" description="Polar residues" evidence="9">
    <location>
        <begin position="406"/>
        <end position="420"/>
    </location>
</feature>
<dbReference type="InterPro" id="IPR051366">
    <property type="entry name" value="DEF8"/>
</dbReference>
<name>A0A8S3UPX5_MYTED</name>
<organism evidence="11 12">
    <name type="scientific">Mytilus edulis</name>
    <name type="common">Blue mussel</name>
    <dbReference type="NCBI Taxonomy" id="6550"/>
    <lineage>
        <taxon>Eukaryota</taxon>
        <taxon>Metazoa</taxon>
        <taxon>Spiralia</taxon>
        <taxon>Lophotrochozoa</taxon>
        <taxon>Mollusca</taxon>
        <taxon>Bivalvia</taxon>
        <taxon>Autobranchia</taxon>
        <taxon>Pteriomorphia</taxon>
        <taxon>Mytilida</taxon>
        <taxon>Mytiloidea</taxon>
        <taxon>Mytilidae</taxon>
        <taxon>Mytilinae</taxon>
        <taxon>Mytilus</taxon>
    </lineage>
</organism>
<keyword evidence="6" id="KW-0863">Zinc-finger</keyword>
<feature type="region of interest" description="Disordered" evidence="9">
    <location>
        <begin position="484"/>
        <end position="526"/>
    </location>
</feature>
<dbReference type="Pfam" id="PF13901">
    <property type="entry name" value="RH_dom"/>
    <property type="match status" value="1"/>
</dbReference>
<feature type="region of interest" description="Disordered" evidence="9">
    <location>
        <begin position="386"/>
        <end position="420"/>
    </location>
</feature>
<dbReference type="InterPro" id="IPR004012">
    <property type="entry name" value="Run_dom"/>
</dbReference>
<feature type="compositionally biased region" description="Low complexity" evidence="9">
    <location>
        <begin position="490"/>
        <end position="521"/>
    </location>
</feature>
<feature type="region of interest" description="Disordered" evidence="9">
    <location>
        <begin position="569"/>
        <end position="620"/>
    </location>
</feature>
<dbReference type="AlphaFoldDB" id="A0A8S3UPX5"/>
<evidence type="ECO:0000313" key="11">
    <source>
        <dbReference type="EMBL" id="CAG2243220.1"/>
    </source>
</evidence>
<dbReference type="GO" id="GO:0008270">
    <property type="term" value="F:zinc ion binding"/>
    <property type="evidence" value="ECO:0007669"/>
    <property type="project" value="UniProtKB-KW"/>
</dbReference>
<dbReference type="Pfam" id="PF02759">
    <property type="entry name" value="RUN"/>
    <property type="match status" value="1"/>
</dbReference>
<evidence type="ECO:0000256" key="8">
    <source>
        <dbReference type="ARBA" id="ARBA00023006"/>
    </source>
</evidence>
<dbReference type="SMART" id="SM01175">
    <property type="entry name" value="DUF4206"/>
    <property type="match status" value="1"/>
</dbReference>
<feature type="compositionally biased region" description="Polar residues" evidence="9">
    <location>
        <begin position="575"/>
        <end position="595"/>
    </location>
</feature>
<evidence type="ECO:0000313" key="12">
    <source>
        <dbReference type="Proteomes" id="UP000683360"/>
    </source>
</evidence>
<evidence type="ECO:0000256" key="1">
    <source>
        <dbReference type="ARBA" id="ARBA00004603"/>
    </source>
</evidence>
<sequence>MSLSGKIFKKRGPTRDEIIRETKIKRKISSELSSAIKSLQQEHCSTGEAILSSDTANHVCNILEAVFLHGLKNSVVKKLGKYVGLQNGENADQSINFWSFATKFTHKDTTAQLTRLGQITTEIGLCRAWIRVALNDGIITSYVDALMADKKTLMYFYHGLAYLNDFDQQEIFKSLLKGLMTIEFKLSYNSRVLNSWTNTPLIVAGILEVDDTPLPVVQSSGKHLEEKPVLRTKKSEDTSVKVIHSHRKSGHVHEPKTPPNTPFNAGNFAQGFTRQDVENLKHYTQSSSPPDTEYSSSSHISCPDPVKYNLNPAVYVDHDNKEDVMFTLNEEEDQTQDSFIADDIESVIKRSNELEHRRHSPVNVNNIDSTIKHSDELEHMKISPENVDDSKTFNGFDNDKAPERGSLSTSNSPVNFSLQNGDEIPYRERANAQSESLLNIEQNYFKSNDSDLANNIDTVDGFAVEHSREDQNARILADILGDKSNLNQEPQSSPDQSDSGIADSPSSISASATTSPVSSGVKIRGKKHNLKPDFCASKHESAPEMSPAVANSIETSKMKFSKHRYSLPIIKPLRNSPQSSTSPFRTIEESQTSTRPRSESDKADDVGLTSPSSVGNSLGAASGWSSSFQLEAADTIEPLPESRNIPNRPKAESFGSLLKNYTPSSSVTSPSLEDVLQDLPESSDMSPPPQHINRIYELEDDTVLIEGYYEIAPSMSDVIAQSKLEIIGEIANEKGLDAQNYQCKGCTRPVGLIYGKPRVCTFDAGYYCFECHENDEYYIPAMLIHNWDFRKHPVAKCNYKFLQDAEDQTKIDISKVNPKLYEHVKEMEDLRVLRTQLYYLKTYLFTCKQSIADEFRQTLWPREYMYENIHLYSLSDFLQVPSGTLLTSLRKVIKFAIKHVYDCRLCSQKDGFGTPKYKEHGTTNSKVYHKCKQCKSVFHKTCKIEGKQCPKCLRKQQRRSQIGSEPETPDSQDYAYVPQ</sequence>
<keyword evidence="12" id="KW-1185">Reference proteome</keyword>
<evidence type="ECO:0000256" key="5">
    <source>
        <dbReference type="ARBA" id="ARBA00022753"/>
    </source>
</evidence>
<evidence type="ECO:0000256" key="9">
    <source>
        <dbReference type="SAM" id="MobiDB-lite"/>
    </source>
</evidence>
<keyword evidence="5" id="KW-0967">Endosome</keyword>
<evidence type="ECO:0000256" key="7">
    <source>
        <dbReference type="ARBA" id="ARBA00022833"/>
    </source>
</evidence>
<comment type="caution">
    <text evidence="11">The sequence shown here is derived from an EMBL/GenBank/DDBJ whole genome shotgun (WGS) entry which is preliminary data.</text>
</comment>
<keyword evidence="4" id="KW-0677">Repeat</keyword>
<dbReference type="Gene3D" id="1.20.58.900">
    <property type="match status" value="1"/>
</dbReference>
<dbReference type="GO" id="GO:0006914">
    <property type="term" value="P:autophagy"/>
    <property type="evidence" value="ECO:0007669"/>
    <property type="project" value="UniProtKB-KW"/>
</dbReference>
<dbReference type="SUPFAM" id="SSF140741">
    <property type="entry name" value="RUN domain-like"/>
    <property type="match status" value="1"/>
</dbReference>
<dbReference type="OrthoDB" id="62364at2759"/>
<dbReference type="CDD" id="cd17679">
    <property type="entry name" value="RUN_PLEKHM1"/>
    <property type="match status" value="1"/>
</dbReference>
<evidence type="ECO:0000256" key="4">
    <source>
        <dbReference type="ARBA" id="ARBA00022737"/>
    </source>
</evidence>
<evidence type="ECO:0000256" key="2">
    <source>
        <dbReference type="ARBA" id="ARBA00022553"/>
    </source>
</evidence>
<feature type="compositionally biased region" description="Basic and acidic residues" evidence="9">
    <location>
        <begin position="596"/>
        <end position="605"/>
    </location>
</feature>
<keyword evidence="8" id="KW-0072">Autophagy</keyword>